<dbReference type="AlphaFoldDB" id="K4NCD6"/>
<keyword evidence="1" id="KW-0614">Plasmid</keyword>
<evidence type="ECO:0000313" key="1">
    <source>
        <dbReference type="EMBL" id="AFV40993.1"/>
    </source>
</evidence>
<accession>K4NCD6</accession>
<dbReference type="EMBL" id="JX141473">
    <property type="protein sequence ID" value="AFV40993.1"/>
    <property type="molecule type" value="Genomic_DNA"/>
</dbReference>
<sequence length="18" mass="2153">MFHGHLSFSTYTFILSQH</sequence>
<reference evidence="1" key="2">
    <citation type="journal article" date="2013" name="Antimicrob. Agents Chemother.">
        <title>Comparative Sequence Analysis of a Multidrug-Resistant Plasmid from Aeromonas hydrophila.</title>
        <authorList>
            <person name="Del Castillo C.S."/>
            <person name="Hikima J."/>
            <person name="Jang H.B."/>
            <person name="Nho S.W."/>
            <person name="Jung T.S."/>
            <person name="Wongtavatchai J."/>
            <person name="Kondo H."/>
            <person name="Hirono I."/>
            <person name="Takeyama H."/>
            <person name="Aoki T."/>
        </authorList>
    </citation>
    <scope>NUCLEOTIDE SEQUENCE</scope>
    <source>
        <plasmid evidence="1">pR148</plasmid>
    </source>
</reference>
<reference evidence="1" key="1">
    <citation type="submission" date="2012-06" db="EMBL/GenBank/DDBJ databases">
        <authorList>
            <person name="del Castillo C.S."/>
            <person name="Hikima J.-i."/>
            <person name="Jang H.-B."/>
            <person name="Nho S.-W."/>
            <person name="Jung T.-S."/>
            <person name="Wongtavatchai J."/>
            <person name="Kondo H."/>
            <person name="Hirono I."/>
            <person name="Takeyama H."/>
            <person name="Aoki T."/>
        </authorList>
    </citation>
    <scope>NUCLEOTIDE SEQUENCE</scope>
    <source>
        <plasmid evidence="1">pR148</plasmid>
    </source>
</reference>
<proteinExistence type="predicted"/>
<name>K4NCD6_AERHY</name>
<geneLocation type="plasmid" evidence="1">
    <name>pR148</name>
</geneLocation>
<organism evidence="1">
    <name type="scientific">Aeromonas hydrophila</name>
    <dbReference type="NCBI Taxonomy" id="644"/>
    <lineage>
        <taxon>Bacteria</taxon>
        <taxon>Pseudomonadati</taxon>
        <taxon>Pseudomonadota</taxon>
        <taxon>Gammaproteobacteria</taxon>
        <taxon>Aeromonadales</taxon>
        <taxon>Aeromonadaceae</taxon>
        <taxon>Aeromonas</taxon>
    </lineage>
</organism>
<protein>
    <submittedName>
        <fullName evidence="1">Uncharacterized protein</fullName>
    </submittedName>
</protein>